<dbReference type="InterPro" id="IPR005850">
    <property type="entry name" value="GalP_Utransf_C"/>
</dbReference>
<dbReference type="GO" id="GO:0006012">
    <property type="term" value="P:galactose metabolic process"/>
    <property type="evidence" value="ECO:0007669"/>
    <property type="project" value="UniProtKB-UniRule"/>
</dbReference>
<evidence type="ECO:0000256" key="4">
    <source>
        <dbReference type="ARBA" id="ARBA00008706"/>
    </source>
</evidence>
<gene>
    <name evidence="10" type="primary">galT</name>
    <name evidence="13" type="ORF">C7373_102412</name>
</gene>
<evidence type="ECO:0000313" key="14">
    <source>
        <dbReference type="Proteomes" id="UP000245778"/>
    </source>
</evidence>
<evidence type="ECO:0000256" key="1">
    <source>
        <dbReference type="ARBA" id="ARBA00001107"/>
    </source>
</evidence>
<feature type="domain" description="Galactose-1-phosphate uridyl transferase C-terminal" evidence="12">
    <location>
        <begin position="246"/>
        <end position="443"/>
    </location>
</feature>
<dbReference type="NCBIfam" id="TIGR01239">
    <property type="entry name" value="galT_2"/>
    <property type="match status" value="1"/>
</dbReference>
<keyword evidence="5 10" id="KW-0963">Cytoplasm</keyword>
<accession>A0A2U1CET7</accession>
<evidence type="ECO:0000256" key="8">
    <source>
        <dbReference type="ARBA" id="ARBA00023144"/>
    </source>
</evidence>
<evidence type="ECO:0000256" key="9">
    <source>
        <dbReference type="ARBA" id="ARBA00023277"/>
    </source>
</evidence>
<evidence type="ECO:0000313" key="13">
    <source>
        <dbReference type="EMBL" id="PVY59426.1"/>
    </source>
</evidence>
<comment type="catalytic activity">
    <reaction evidence="1 10">
        <text>alpha-D-galactose 1-phosphate + UDP-alpha-D-glucose = alpha-D-glucose 1-phosphate + UDP-alpha-D-galactose</text>
        <dbReference type="Rhea" id="RHEA:13989"/>
        <dbReference type="ChEBI" id="CHEBI:58336"/>
        <dbReference type="ChEBI" id="CHEBI:58601"/>
        <dbReference type="ChEBI" id="CHEBI:58885"/>
        <dbReference type="ChEBI" id="CHEBI:66914"/>
        <dbReference type="EC" id="2.7.7.12"/>
    </reaction>
</comment>
<dbReference type="HAMAP" id="MF_00571">
    <property type="entry name" value="GalP_UDP_trans"/>
    <property type="match status" value="1"/>
</dbReference>
<dbReference type="Pfam" id="PF02744">
    <property type="entry name" value="GalP_UDP_tr_C"/>
    <property type="match status" value="1"/>
</dbReference>
<comment type="subcellular location">
    <subcellularLocation>
        <location evidence="2 10">Cytoplasm</location>
    </subcellularLocation>
</comment>
<comment type="caution">
    <text evidence="13">The sequence shown here is derived from an EMBL/GenBank/DDBJ whole genome shotgun (WGS) entry which is preliminary data.</text>
</comment>
<dbReference type="Proteomes" id="UP000245778">
    <property type="component" value="Unassembled WGS sequence"/>
</dbReference>
<dbReference type="Pfam" id="PF01087">
    <property type="entry name" value="GalP_UDP_transf"/>
    <property type="match status" value="1"/>
</dbReference>
<keyword evidence="6 10" id="KW-0808">Transferase</keyword>
<dbReference type="InterPro" id="IPR023425">
    <property type="entry name" value="GalP_uridyl_Trfase_II_CS"/>
</dbReference>
<evidence type="ECO:0000256" key="2">
    <source>
        <dbReference type="ARBA" id="ARBA00004496"/>
    </source>
</evidence>
<dbReference type="EMBL" id="QEKK01000002">
    <property type="protein sequence ID" value="PVY59426.1"/>
    <property type="molecule type" value="Genomic_DNA"/>
</dbReference>
<dbReference type="RefSeq" id="WP_075703675.1">
    <property type="nucleotide sequence ID" value="NZ_CAUFHD010000038.1"/>
</dbReference>
<keyword evidence="9 10" id="KW-0119">Carbohydrate metabolism</keyword>
<dbReference type="UniPathway" id="UPA00214"/>
<evidence type="ECO:0000256" key="5">
    <source>
        <dbReference type="ARBA" id="ARBA00022490"/>
    </source>
</evidence>
<reference evidence="13 14" key="1">
    <citation type="submission" date="2018-04" db="EMBL/GenBank/DDBJ databases">
        <title>Genomic Encyclopedia of Type Strains, Phase IV (KMG-IV): sequencing the most valuable type-strain genomes for metagenomic binning, comparative biology and taxonomic classification.</title>
        <authorList>
            <person name="Goeker M."/>
        </authorList>
    </citation>
    <scope>NUCLEOTIDE SEQUENCE [LARGE SCALE GENOMIC DNA]</scope>
    <source>
        <strain evidence="13 14">DSM 26588</strain>
    </source>
</reference>
<name>A0A2U1CET7_9FIRM</name>
<dbReference type="AlphaFoldDB" id="A0A2U1CET7"/>
<evidence type="ECO:0000256" key="10">
    <source>
        <dbReference type="HAMAP-Rule" id="MF_00571"/>
    </source>
</evidence>
<dbReference type="GeneID" id="93229531"/>
<dbReference type="PIRSF" id="PIRSF006005">
    <property type="entry name" value="GalT_BS"/>
    <property type="match status" value="1"/>
</dbReference>
<keyword evidence="7 10" id="KW-0548">Nucleotidyltransferase</keyword>
<dbReference type="PROSITE" id="PS01163">
    <property type="entry name" value="GAL_P_UDP_TRANSF_II"/>
    <property type="match status" value="1"/>
</dbReference>
<dbReference type="OrthoDB" id="2293at2"/>
<proteinExistence type="inferred from homology"/>
<evidence type="ECO:0000259" key="12">
    <source>
        <dbReference type="Pfam" id="PF02744"/>
    </source>
</evidence>
<sequence>MIDEAVDKLACYAQRTGLVDPCERIWAVNAILEALKLDSYTQPTGSPEGEIDLPAVLEELMDDAHARGVLPEDSVVYRDLFDTMLMGRLTPRPAQVIERFRALYAESPERATDWYYRFSQDTNYIRRDRIAKDVKWVAPTEYGELDITINLSKPEKDPKAIAAARNLPASAYPRCQLCAENEGYAGRVNHPARGNHRMIPITINGSPWFLQYSPYVYYNEHCICLNREHVPMRIDRACFAKLLDFVRQFPHYFVGSNADLPIVGGSILAHDHFQGGHYTFAMEKAPVETQVCIRGYEDVETGIVKWPMSVLRLSHEDPARLVDVADRILKSWRVYSDEAVFLFAETEAEPHNTITPIARRRGSRYELDLVLRNNITTPEHPLGVYHPHAELHHIKKENIGLIEVMGLAVLPARLKEELSVLAEALAEGADLRADARTAKHADWAEAFRGKYDITAENALDIVKKETGLVFAQVLEHAGVYKRTAEGRAAFLRFVEQI</sequence>
<feature type="domain" description="Galactose-1-phosphate uridyl transferase N-terminal" evidence="11">
    <location>
        <begin position="62"/>
        <end position="231"/>
    </location>
</feature>
<dbReference type="PANTHER" id="PTHR39191">
    <property type="entry name" value="GALACTOSE-1-PHOSPHATE URIDYLYLTRANSFERASE"/>
    <property type="match status" value="1"/>
</dbReference>
<dbReference type="EC" id="2.7.7.12" evidence="10"/>
<protein>
    <recommendedName>
        <fullName evidence="10">Galactose-1-phosphate uridylyltransferase</fullName>
        <shortName evidence="10">Gal-1-P uridylyltransferase</shortName>
        <ecNumber evidence="10">2.7.7.12</ecNumber>
    </recommendedName>
    <alternativeName>
        <fullName evidence="10">UDP-glucose--hexose-1-phosphate uridylyltransferase</fullName>
    </alternativeName>
</protein>
<comment type="pathway">
    <text evidence="3 10">Carbohydrate metabolism; galactose metabolism.</text>
</comment>
<comment type="similarity">
    <text evidence="4 10">Belongs to the galactose-1-phosphate uridylyltransferase type 2 family.</text>
</comment>
<organism evidence="13 14">
    <name type="scientific">Intestinimonas butyriciproducens</name>
    <dbReference type="NCBI Taxonomy" id="1297617"/>
    <lineage>
        <taxon>Bacteria</taxon>
        <taxon>Bacillati</taxon>
        <taxon>Bacillota</taxon>
        <taxon>Clostridia</taxon>
        <taxon>Eubacteriales</taxon>
        <taxon>Intestinimonas</taxon>
    </lineage>
</organism>
<dbReference type="GO" id="GO:0005737">
    <property type="term" value="C:cytoplasm"/>
    <property type="evidence" value="ECO:0007669"/>
    <property type="project" value="UniProtKB-SubCell"/>
</dbReference>
<dbReference type="GO" id="GO:0008108">
    <property type="term" value="F:UDP-glucose:hexose-1-phosphate uridylyltransferase activity"/>
    <property type="evidence" value="ECO:0007669"/>
    <property type="project" value="UniProtKB-UniRule"/>
</dbReference>
<evidence type="ECO:0000256" key="7">
    <source>
        <dbReference type="ARBA" id="ARBA00022695"/>
    </source>
</evidence>
<evidence type="ECO:0000256" key="3">
    <source>
        <dbReference type="ARBA" id="ARBA00004947"/>
    </source>
</evidence>
<dbReference type="InterPro" id="IPR005849">
    <property type="entry name" value="GalP_Utransf_N"/>
</dbReference>
<evidence type="ECO:0000256" key="6">
    <source>
        <dbReference type="ARBA" id="ARBA00022679"/>
    </source>
</evidence>
<evidence type="ECO:0000259" key="11">
    <source>
        <dbReference type="Pfam" id="PF01087"/>
    </source>
</evidence>
<dbReference type="InterPro" id="IPR000766">
    <property type="entry name" value="GalP_uridyl_Trfase_II"/>
</dbReference>
<dbReference type="NCBIfam" id="NF003629">
    <property type="entry name" value="PRK05270.1-2"/>
    <property type="match status" value="1"/>
</dbReference>
<keyword evidence="8 10" id="KW-0299">Galactose metabolism</keyword>
<dbReference type="PANTHER" id="PTHR39191:SF1">
    <property type="entry name" value="DUF4922 DOMAIN-CONTAINING PROTEIN"/>
    <property type="match status" value="1"/>
</dbReference>